<comment type="domain">
    <text evidence="7">Contains large globular domains required for ATP hydrolysis at each terminus and a third globular domain forming a flexible hinge near the middle of the molecule. These domains are separated by coiled-coil structures.</text>
</comment>
<dbReference type="InterPro" id="IPR024704">
    <property type="entry name" value="SMC"/>
</dbReference>
<dbReference type="GO" id="GO:0007062">
    <property type="term" value="P:sister chromatid cohesion"/>
    <property type="evidence" value="ECO:0007669"/>
    <property type="project" value="InterPro"/>
</dbReference>
<dbReference type="NCBIfam" id="TIGR02168">
    <property type="entry name" value="SMC_prok_B"/>
    <property type="match status" value="1"/>
</dbReference>
<comment type="subunit">
    <text evidence="7">Homodimer.</text>
</comment>
<comment type="similarity">
    <text evidence="7">Belongs to the SMC family.</text>
</comment>
<organism evidence="9 10">
    <name type="scientific">Lactonifactor longoviformis DSM 17459</name>
    <dbReference type="NCBI Taxonomy" id="1122155"/>
    <lineage>
        <taxon>Bacteria</taxon>
        <taxon>Bacillati</taxon>
        <taxon>Bacillota</taxon>
        <taxon>Clostridia</taxon>
        <taxon>Eubacteriales</taxon>
        <taxon>Clostridiaceae</taxon>
        <taxon>Lactonifactor</taxon>
    </lineage>
</organism>
<keyword evidence="2 7" id="KW-0963">Cytoplasm</keyword>
<dbReference type="Gene3D" id="3.30.70.1620">
    <property type="match status" value="1"/>
</dbReference>
<dbReference type="Pfam" id="PF02463">
    <property type="entry name" value="SMC_N"/>
    <property type="match status" value="1"/>
</dbReference>
<keyword evidence="6 7" id="KW-0238">DNA-binding</keyword>
<dbReference type="GO" id="GO:0007059">
    <property type="term" value="P:chromosome segregation"/>
    <property type="evidence" value="ECO:0007669"/>
    <property type="project" value="UniProtKB-UniRule"/>
</dbReference>
<evidence type="ECO:0000256" key="2">
    <source>
        <dbReference type="ARBA" id="ARBA00022490"/>
    </source>
</evidence>
<dbReference type="InterPro" id="IPR010935">
    <property type="entry name" value="SMC_hinge"/>
</dbReference>
<keyword evidence="5 7" id="KW-0175">Coiled coil</keyword>
<dbReference type="GO" id="GO:0005694">
    <property type="term" value="C:chromosome"/>
    <property type="evidence" value="ECO:0007669"/>
    <property type="project" value="InterPro"/>
</dbReference>
<accession>A0A1M4YRT0</accession>
<keyword evidence="3 7" id="KW-0547">Nucleotide-binding</keyword>
<dbReference type="GO" id="GO:0005737">
    <property type="term" value="C:cytoplasm"/>
    <property type="evidence" value="ECO:0007669"/>
    <property type="project" value="UniProtKB-SubCell"/>
</dbReference>
<dbReference type="GO" id="GO:0030261">
    <property type="term" value="P:chromosome condensation"/>
    <property type="evidence" value="ECO:0007669"/>
    <property type="project" value="InterPro"/>
</dbReference>
<feature type="coiled-coil region" evidence="7">
    <location>
        <begin position="784"/>
        <end position="903"/>
    </location>
</feature>
<dbReference type="Proteomes" id="UP000184245">
    <property type="component" value="Unassembled WGS sequence"/>
</dbReference>
<evidence type="ECO:0000259" key="8">
    <source>
        <dbReference type="SMART" id="SM00968"/>
    </source>
</evidence>
<dbReference type="GO" id="GO:0003677">
    <property type="term" value="F:DNA binding"/>
    <property type="evidence" value="ECO:0007669"/>
    <property type="project" value="UniProtKB-UniRule"/>
</dbReference>
<dbReference type="Gene3D" id="3.40.50.300">
    <property type="entry name" value="P-loop containing nucleotide triphosphate hydrolases"/>
    <property type="match status" value="2"/>
</dbReference>
<feature type="domain" description="SMC hinge" evidence="8">
    <location>
        <begin position="521"/>
        <end position="639"/>
    </location>
</feature>
<dbReference type="AlphaFoldDB" id="A0A1M4YRT0"/>
<dbReference type="Gene3D" id="1.20.1060.20">
    <property type="match status" value="1"/>
</dbReference>
<evidence type="ECO:0000256" key="6">
    <source>
        <dbReference type="ARBA" id="ARBA00023125"/>
    </source>
</evidence>
<evidence type="ECO:0000256" key="4">
    <source>
        <dbReference type="ARBA" id="ARBA00022840"/>
    </source>
</evidence>
<gene>
    <name evidence="7" type="primary">smc</name>
    <name evidence="9" type="ORF">SAMN02745158_02459</name>
</gene>
<dbReference type="SUPFAM" id="SSF52540">
    <property type="entry name" value="P-loop containing nucleoside triphosphate hydrolases"/>
    <property type="match status" value="1"/>
</dbReference>
<dbReference type="PIRSF" id="PIRSF005719">
    <property type="entry name" value="SMC"/>
    <property type="match status" value="1"/>
</dbReference>
<feature type="binding site" evidence="7">
    <location>
        <begin position="32"/>
        <end position="39"/>
    </location>
    <ligand>
        <name>ATP</name>
        <dbReference type="ChEBI" id="CHEBI:30616"/>
    </ligand>
</feature>
<dbReference type="GO" id="GO:0016887">
    <property type="term" value="F:ATP hydrolysis activity"/>
    <property type="evidence" value="ECO:0007669"/>
    <property type="project" value="InterPro"/>
</dbReference>
<dbReference type="GO" id="GO:0006260">
    <property type="term" value="P:DNA replication"/>
    <property type="evidence" value="ECO:0007669"/>
    <property type="project" value="UniProtKB-UniRule"/>
</dbReference>
<dbReference type="SUPFAM" id="SSF75553">
    <property type="entry name" value="Smc hinge domain"/>
    <property type="match status" value="1"/>
</dbReference>
<evidence type="ECO:0000256" key="3">
    <source>
        <dbReference type="ARBA" id="ARBA00022741"/>
    </source>
</evidence>
<dbReference type="InterPro" id="IPR011890">
    <property type="entry name" value="SMC_prok"/>
</dbReference>
<dbReference type="STRING" id="1122155.SAMN02745158_02459"/>
<dbReference type="Pfam" id="PF06470">
    <property type="entry name" value="SMC_hinge"/>
    <property type="match status" value="1"/>
</dbReference>
<dbReference type="CDD" id="cd03278">
    <property type="entry name" value="ABC_SMC_barmotin"/>
    <property type="match status" value="2"/>
</dbReference>
<evidence type="ECO:0000313" key="9">
    <source>
        <dbReference type="EMBL" id="SHF08016.1"/>
    </source>
</evidence>
<dbReference type="SMART" id="SM00968">
    <property type="entry name" value="SMC_hinge"/>
    <property type="match status" value="1"/>
</dbReference>
<evidence type="ECO:0000313" key="10">
    <source>
        <dbReference type="Proteomes" id="UP000184245"/>
    </source>
</evidence>
<dbReference type="EMBL" id="FQVI01000012">
    <property type="protein sequence ID" value="SHF08016.1"/>
    <property type="molecule type" value="Genomic_DNA"/>
</dbReference>
<dbReference type="InterPro" id="IPR036277">
    <property type="entry name" value="SMC_hinge_sf"/>
</dbReference>
<reference evidence="9 10" key="1">
    <citation type="submission" date="2016-11" db="EMBL/GenBank/DDBJ databases">
        <authorList>
            <person name="Jaros S."/>
            <person name="Januszkiewicz K."/>
            <person name="Wedrychowicz H."/>
        </authorList>
    </citation>
    <scope>NUCLEOTIDE SEQUENCE [LARGE SCALE GENOMIC DNA]</scope>
    <source>
        <strain evidence="9 10">DSM 17459</strain>
    </source>
</reference>
<keyword evidence="10" id="KW-1185">Reference proteome</keyword>
<keyword evidence="4 7" id="KW-0067">ATP-binding</keyword>
<comment type="subcellular location">
    <subcellularLocation>
        <location evidence="1 7">Cytoplasm</location>
    </subcellularLocation>
</comment>
<protein>
    <recommendedName>
        <fullName evidence="7">Chromosome partition protein Smc</fullName>
    </recommendedName>
</protein>
<dbReference type="FunFam" id="3.40.50.300:FF:000984">
    <property type="entry name" value="Chromosome partition protein Smc"/>
    <property type="match status" value="1"/>
</dbReference>
<feature type="coiled-coil region" evidence="7">
    <location>
        <begin position="167"/>
        <end position="478"/>
    </location>
</feature>
<dbReference type="GO" id="GO:0005524">
    <property type="term" value="F:ATP binding"/>
    <property type="evidence" value="ECO:0007669"/>
    <property type="project" value="UniProtKB-UniRule"/>
</dbReference>
<dbReference type="RefSeq" id="WP_072852145.1">
    <property type="nucleotide sequence ID" value="NZ_FQVI01000012.1"/>
</dbReference>
<sequence>MYLKSIDVQGFKSFANKITFEFHNGITGIVGPNGSGKSNVADAVRWVLGEQSAKQLRGGNMQDVIFSGTETRKPLGFAYVAITLDNSDHQLPIDYEEVTVARRLYRSGESEYLLNGTSCRLKDVNELFYDTGIGKEGYSIIGQGQIDKILSGKPEERRELFDEAAGIVKFKRRKATALKKLEEEQQNLTRVNDILSELSRQLGPLERQSETARIYLKKKEELKQLDINMFLLEMEHSKSQLQEIEEKYKIARDDLVETQEAFAATKAEYEKAEAELEQLDLRIEKAREEAGQKALRKQQLEGEINVLREQINTARMNDEHFRNRALEIKSEIEKKKEDITALEGQKAELKQENAAVSAGQTEKQKAYDSLTGDITELLEKIEEAKSEIIELLNQKSSIKGKLQRFEAMREQISIRRAELNKQILILKSQENEQEQIQKEQEEELARLGKEIQKYTKESQNTEAEIQKLQALIAKGSKEMEIGQTAYHREASRLESLRNLTERYDGYGNSIRRVMEQKKNQPGIKGVVADLIKVDKRYETAIETALGGSIQNIVADNENTAKTMISFLKKNRYGRATFLPLTSMAQNKKAMVNQEARKEPGVIGVASELVRAEPEYQGMIHHLLGRTLVVDHMDHGIAISKKYHYSIRMVTVEGDLLSPGGSLTGGAFKNSSNLLGRRREIEELEAGVKALKADMVQMQKALEDYRNSRNTLRDHLGSLGEKLQELYLAENTARMNMTSAEERYAGIRERYTRLGQEAKEIETQMSEIADSSGSIQGEIDAFDLREAEQNRIIEETQKLLEEKREAEALLSRELEKIHLEAANLSSKKGFLVQNLNRITEEIDNLEQQLADMDVNLEEGSKDIAKKERDISEIQKTIEAARQTEEDDERQMKEYLAKKEEMNRSHKSFFQKRDELSGRMNLLDKECFRLNGQKEKLEEFQENQINYMWEEYEITLGQALENRPEELGERGAIKKNIAGIKEEIRRLGDVNVNAIEDYKNLLERHTFLAAQHEDLVKAEETLLGIIEELDSGMRKQFTEKFARIQVEFDKAFKELFGGGKGTLELMEEEEGDVLEAGIRIISQPPGKKLQNMMQLSGGEKALTAIALLFAIQNLKPSPFCLLDEIEAALDDSNVTRYAQYLHKLTKNTQFIIITHRRGTMTAADRLYGITMQEKGISTLVSVNLIENDLDK</sequence>
<dbReference type="PANTHER" id="PTHR43977">
    <property type="entry name" value="STRUCTURAL MAINTENANCE OF CHROMOSOMES PROTEIN 3"/>
    <property type="match status" value="1"/>
</dbReference>
<evidence type="ECO:0000256" key="1">
    <source>
        <dbReference type="ARBA" id="ARBA00004496"/>
    </source>
</evidence>
<comment type="function">
    <text evidence="7">Required for chromosome condensation and partitioning.</text>
</comment>
<dbReference type="InterPro" id="IPR003395">
    <property type="entry name" value="RecF/RecN/SMC_N"/>
</dbReference>
<name>A0A1M4YRT0_9CLOT</name>
<feature type="coiled-coil region" evidence="7">
    <location>
        <begin position="680"/>
        <end position="714"/>
    </location>
</feature>
<evidence type="ECO:0000256" key="5">
    <source>
        <dbReference type="ARBA" id="ARBA00023054"/>
    </source>
</evidence>
<dbReference type="HAMAP" id="MF_01894">
    <property type="entry name" value="Smc_prok"/>
    <property type="match status" value="1"/>
</dbReference>
<dbReference type="FunFam" id="3.40.50.300:FF:000901">
    <property type="entry name" value="Chromosome partition protein Smc"/>
    <property type="match status" value="1"/>
</dbReference>
<proteinExistence type="inferred from homology"/>
<dbReference type="InterPro" id="IPR027417">
    <property type="entry name" value="P-loop_NTPase"/>
</dbReference>
<dbReference type="OrthoDB" id="9808768at2"/>
<evidence type="ECO:0000256" key="7">
    <source>
        <dbReference type="HAMAP-Rule" id="MF_01894"/>
    </source>
</evidence>